<dbReference type="AlphaFoldDB" id="A0ABC8M1D8"/>
<dbReference type="InterPro" id="IPR001810">
    <property type="entry name" value="F-box_dom"/>
</dbReference>
<dbReference type="EMBL" id="CAKOAT010847376">
    <property type="protein sequence ID" value="CAH8389615.1"/>
    <property type="molecule type" value="Genomic_DNA"/>
</dbReference>
<evidence type="ECO:0000259" key="1">
    <source>
        <dbReference type="PROSITE" id="PS50181"/>
    </source>
</evidence>
<reference evidence="2 3" key="1">
    <citation type="submission" date="2022-03" db="EMBL/GenBank/DDBJ databases">
        <authorList>
            <person name="Macdonald S."/>
            <person name="Ahmed S."/>
            <person name="Newling K."/>
        </authorList>
    </citation>
    <scope>NUCLEOTIDE SEQUENCE [LARGE SCALE GENOMIC DNA]</scope>
</reference>
<name>A0ABC8M1D8_ERUVS</name>
<dbReference type="InterPro" id="IPR017451">
    <property type="entry name" value="F-box-assoc_interact_dom"/>
</dbReference>
<organism evidence="2 3">
    <name type="scientific">Eruca vesicaria subsp. sativa</name>
    <name type="common">Garden rocket</name>
    <name type="synonym">Eruca sativa</name>
    <dbReference type="NCBI Taxonomy" id="29727"/>
    <lineage>
        <taxon>Eukaryota</taxon>
        <taxon>Viridiplantae</taxon>
        <taxon>Streptophyta</taxon>
        <taxon>Embryophyta</taxon>
        <taxon>Tracheophyta</taxon>
        <taxon>Spermatophyta</taxon>
        <taxon>Magnoliopsida</taxon>
        <taxon>eudicotyledons</taxon>
        <taxon>Gunneridae</taxon>
        <taxon>Pentapetalae</taxon>
        <taxon>rosids</taxon>
        <taxon>malvids</taxon>
        <taxon>Brassicales</taxon>
        <taxon>Brassicaceae</taxon>
        <taxon>Brassiceae</taxon>
        <taxon>Eruca</taxon>
    </lineage>
</organism>
<feature type="domain" description="F-box" evidence="1">
    <location>
        <begin position="17"/>
        <end position="66"/>
    </location>
</feature>
<accession>A0ABC8M1D8</accession>
<evidence type="ECO:0000313" key="2">
    <source>
        <dbReference type="EMBL" id="CAH8389615.1"/>
    </source>
</evidence>
<dbReference type="InterPro" id="IPR036047">
    <property type="entry name" value="F-box-like_dom_sf"/>
</dbReference>
<sequence>MRRARGGKMRRRQRRDDFVAPEIPFDLMIHILGRLPAKSLMRFRCVSKLWSGLIRSRYFTNLYLTVASSRLLPRPLGLYMSLVENNSNDYLELWEYPRKHQLLSLRLSSSINSSESSLKPELTFPGMGGHKMVVLRGLILYSLCRKACIYNPTTRQDVILPAIKSKILDQREPKYVHYFFGHDPVHDHYKIVCTIVIHPRDRGKITSEHWVFLLEPGGFWKKVEYDDQPHMPTREGFCINGVIYYLAFTHTCRDNVYCFDVRSEEFSKIQAPLEVSEFGQSVGFIEHGGKPALLDYTHIGETGVSELWVLEVDGGTWLRKSLVLKPCQRHLVDDIDILDLSVHGTGQNDEVILALCWPCYLLCYDLIKNDLRKVIINREITPDQHLFVYVKVMDKCENIMHLEL</sequence>
<dbReference type="NCBIfam" id="TIGR01640">
    <property type="entry name" value="F_box_assoc_1"/>
    <property type="match status" value="1"/>
</dbReference>
<comment type="caution">
    <text evidence="2">The sequence shown here is derived from an EMBL/GenBank/DDBJ whole genome shotgun (WGS) entry which is preliminary data.</text>
</comment>
<dbReference type="CDD" id="cd22157">
    <property type="entry name" value="F-box_AtFBW1-like"/>
    <property type="match status" value="1"/>
</dbReference>
<keyword evidence="3" id="KW-1185">Reference proteome</keyword>
<dbReference type="Proteomes" id="UP001642260">
    <property type="component" value="Unassembled WGS sequence"/>
</dbReference>
<dbReference type="SMART" id="SM00256">
    <property type="entry name" value="FBOX"/>
    <property type="match status" value="1"/>
</dbReference>
<evidence type="ECO:0000313" key="3">
    <source>
        <dbReference type="Proteomes" id="UP001642260"/>
    </source>
</evidence>
<dbReference type="SUPFAM" id="SSF81383">
    <property type="entry name" value="F-box domain"/>
    <property type="match status" value="1"/>
</dbReference>
<dbReference type="Gene3D" id="1.20.1280.50">
    <property type="match status" value="1"/>
</dbReference>
<dbReference type="Pfam" id="PF00646">
    <property type="entry name" value="F-box"/>
    <property type="match status" value="1"/>
</dbReference>
<proteinExistence type="predicted"/>
<dbReference type="PANTHER" id="PTHR31111">
    <property type="entry name" value="BNAA05G37150D PROTEIN-RELATED"/>
    <property type="match status" value="1"/>
</dbReference>
<gene>
    <name evidence="2" type="ORF">ERUC_LOCUS42098</name>
</gene>
<dbReference type="InterPro" id="IPR013187">
    <property type="entry name" value="F-box-assoc_dom_typ3"/>
</dbReference>
<dbReference type="PANTHER" id="PTHR31111:SF37">
    <property type="entry name" value="F-BOX ONLY PROTEIN 8"/>
    <property type="match status" value="1"/>
</dbReference>
<dbReference type="Pfam" id="PF08268">
    <property type="entry name" value="FBA_3"/>
    <property type="match status" value="1"/>
</dbReference>
<dbReference type="PROSITE" id="PS50181">
    <property type="entry name" value="FBOX"/>
    <property type="match status" value="1"/>
</dbReference>
<protein>
    <recommendedName>
        <fullName evidence="1">F-box domain-containing protein</fullName>
    </recommendedName>
</protein>